<proteinExistence type="inferred from homology"/>
<dbReference type="GO" id="GO:0016747">
    <property type="term" value="F:acyltransferase activity, transferring groups other than amino-acyl groups"/>
    <property type="evidence" value="ECO:0007669"/>
    <property type="project" value="UniProtKB-ARBA"/>
</dbReference>
<name>A0ABC9AM40_9POAL</name>
<evidence type="ECO:0000313" key="5">
    <source>
        <dbReference type="Proteomes" id="UP001497457"/>
    </source>
</evidence>
<evidence type="ECO:0000313" key="4">
    <source>
        <dbReference type="EMBL" id="CAL4979862.1"/>
    </source>
</evidence>
<dbReference type="PANTHER" id="PTHR31642:SF13">
    <property type="entry name" value="AGMATINE HYDROXYCINNAMOYLTRANSFERASE 1"/>
    <property type="match status" value="1"/>
</dbReference>
<dbReference type="PANTHER" id="PTHR31642">
    <property type="entry name" value="TRICHOTHECENE 3-O-ACETYLTRANSFERASE"/>
    <property type="match status" value="1"/>
</dbReference>
<keyword evidence="3" id="KW-0012">Acyltransferase</keyword>
<comment type="similarity">
    <text evidence="1">Belongs to the plant acyltransferase family.</text>
</comment>
<dbReference type="EMBL" id="OZ075131">
    <property type="protein sequence ID" value="CAL4979862.1"/>
    <property type="molecule type" value="Genomic_DNA"/>
</dbReference>
<dbReference type="InterPro" id="IPR023213">
    <property type="entry name" value="CAT-like_dom_sf"/>
</dbReference>
<reference evidence="5" key="1">
    <citation type="submission" date="2024-06" db="EMBL/GenBank/DDBJ databases">
        <authorList>
            <person name="Ryan C."/>
        </authorList>
    </citation>
    <scope>NUCLEOTIDE SEQUENCE [LARGE SCALE GENOMIC DNA]</scope>
</reference>
<gene>
    <name evidence="4" type="ORF">URODEC1_LOCUS55408</name>
</gene>
<dbReference type="AlphaFoldDB" id="A0ABC9AM40"/>
<sequence>MKITIHSSKSVKPAYGSSIARDAPTTATSNVIPLTVFHEVNHNEYVTGIFTFNPPAPPMAALEAGLAKVLAEYRELAGHLVADIGHNGKRAIVLNDNGVRLMEASADVALNAIMPLRAGPEALELHPSCECTEELLLLQVTLFLCGSFVMGCGFHHSIVDGYAISAFLIALGKAVRGMSFDPVPVHDRESLFKPRDPPLVEFEHRGVEFMPSMEQKALKNNGVDDDVVVETVQFSREFISQLQSRALVGERKPYSAVRCVVAHIWRCVTLARRLDKHEVTRLYLTVNGRGRMINPRVPKGYTGNVVLWACPSTTVQELVGMPLCRTVELVAQAVARVDDHYFGSFIDFASSGVVEREGLVPRTLLTALVMGADIDVDSELGIPFYDIDFGSGKPFLLMPTYSPPVEGAIYLVPAFSGDAGMVAYASLFRHTVDRFMSCCYSLPLKARL</sequence>
<dbReference type="Gene3D" id="3.30.559.10">
    <property type="entry name" value="Chloramphenicol acetyltransferase-like domain"/>
    <property type="match status" value="2"/>
</dbReference>
<evidence type="ECO:0000256" key="3">
    <source>
        <dbReference type="ARBA" id="ARBA00023315"/>
    </source>
</evidence>
<dbReference type="InterPro" id="IPR050317">
    <property type="entry name" value="Plant_Fungal_Acyltransferase"/>
</dbReference>
<reference evidence="4 5" key="2">
    <citation type="submission" date="2024-10" db="EMBL/GenBank/DDBJ databases">
        <authorList>
            <person name="Ryan C."/>
        </authorList>
    </citation>
    <scope>NUCLEOTIDE SEQUENCE [LARGE SCALE GENOMIC DNA]</scope>
</reference>
<keyword evidence="5" id="KW-1185">Reference proteome</keyword>
<dbReference type="Pfam" id="PF02458">
    <property type="entry name" value="Transferase"/>
    <property type="match status" value="1"/>
</dbReference>
<accession>A0ABC9AM40</accession>
<dbReference type="Proteomes" id="UP001497457">
    <property type="component" value="Chromosome 21rd"/>
</dbReference>
<evidence type="ECO:0000256" key="1">
    <source>
        <dbReference type="ARBA" id="ARBA00009861"/>
    </source>
</evidence>
<organism evidence="4 5">
    <name type="scientific">Urochloa decumbens</name>
    <dbReference type="NCBI Taxonomy" id="240449"/>
    <lineage>
        <taxon>Eukaryota</taxon>
        <taxon>Viridiplantae</taxon>
        <taxon>Streptophyta</taxon>
        <taxon>Embryophyta</taxon>
        <taxon>Tracheophyta</taxon>
        <taxon>Spermatophyta</taxon>
        <taxon>Magnoliopsida</taxon>
        <taxon>Liliopsida</taxon>
        <taxon>Poales</taxon>
        <taxon>Poaceae</taxon>
        <taxon>PACMAD clade</taxon>
        <taxon>Panicoideae</taxon>
        <taxon>Panicodae</taxon>
        <taxon>Paniceae</taxon>
        <taxon>Melinidinae</taxon>
        <taxon>Urochloa</taxon>
    </lineage>
</organism>
<evidence type="ECO:0000256" key="2">
    <source>
        <dbReference type="ARBA" id="ARBA00022679"/>
    </source>
</evidence>
<keyword evidence="2" id="KW-0808">Transferase</keyword>
<protein>
    <submittedName>
        <fullName evidence="4">Uncharacterized protein</fullName>
    </submittedName>
</protein>